<organism evidence="6 7">
    <name type="scientific">Trachipleistophora hominis</name>
    <name type="common">Microsporidian parasite</name>
    <dbReference type="NCBI Taxonomy" id="72359"/>
    <lineage>
        <taxon>Eukaryota</taxon>
        <taxon>Fungi</taxon>
        <taxon>Fungi incertae sedis</taxon>
        <taxon>Microsporidia</taxon>
        <taxon>Pleistophoridae</taxon>
        <taxon>Trachipleistophora</taxon>
    </lineage>
</organism>
<evidence type="ECO:0000259" key="5">
    <source>
        <dbReference type="Pfam" id="PF01728"/>
    </source>
</evidence>
<dbReference type="Proteomes" id="UP000011185">
    <property type="component" value="Unassembled WGS sequence"/>
</dbReference>
<dbReference type="InterPro" id="IPR029063">
    <property type="entry name" value="SAM-dependent_MTases_sf"/>
</dbReference>
<dbReference type="OMA" id="YDDMIND"/>
<keyword evidence="1 6" id="KW-0489">Methyltransferase</keyword>
<keyword evidence="7" id="KW-1185">Reference proteome</keyword>
<feature type="region of interest" description="Disordered" evidence="4">
    <location>
        <begin position="229"/>
        <end position="249"/>
    </location>
</feature>
<dbReference type="AlphaFoldDB" id="L7JT65"/>
<accession>L7JT65</accession>
<dbReference type="Pfam" id="PF01728">
    <property type="entry name" value="FtsJ"/>
    <property type="match status" value="1"/>
</dbReference>
<dbReference type="InParanoid" id="L7JT65"/>
<dbReference type="GO" id="GO:0002181">
    <property type="term" value="P:cytoplasmic translation"/>
    <property type="evidence" value="ECO:0007669"/>
    <property type="project" value="EnsemblFungi"/>
</dbReference>
<evidence type="ECO:0000313" key="6">
    <source>
        <dbReference type="EMBL" id="ELQ74619.1"/>
    </source>
</evidence>
<dbReference type="HOGENOM" id="CLU_009422_1_2_1"/>
<dbReference type="GO" id="GO:0106050">
    <property type="term" value="F:tRNA 2'-O-methyltransferase activity"/>
    <property type="evidence" value="ECO:0007669"/>
    <property type="project" value="EnsemblFungi"/>
</dbReference>
<dbReference type="GO" id="GO:0051301">
    <property type="term" value="P:cell division"/>
    <property type="evidence" value="ECO:0007669"/>
    <property type="project" value="UniProtKB-KW"/>
</dbReference>
<evidence type="ECO:0000313" key="7">
    <source>
        <dbReference type="Proteomes" id="UP000011185"/>
    </source>
</evidence>
<reference evidence="6 7" key="1">
    <citation type="journal article" date="2012" name="PLoS Pathog.">
        <title>The genome of the obligate intracellular parasite Trachipleistophora hominis: new insights into microsporidian genome dynamics and reductive evolution.</title>
        <authorList>
            <person name="Heinz E."/>
            <person name="Williams T.A."/>
            <person name="Nakjang S."/>
            <person name="Noel C.J."/>
            <person name="Swan D.C."/>
            <person name="Goldberg A.V."/>
            <person name="Harris S.R."/>
            <person name="Weinmaier T."/>
            <person name="Markert S."/>
            <person name="Becher D."/>
            <person name="Bernhardt J."/>
            <person name="Dagan T."/>
            <person name="Hacker C."/>
            <person name="Lucocq J.M."/>
            <person name="Schweder T."/>
            <person name="Rattei T."/>
            <person name="Hall N."/>
            <person name="Hirt R.P."/>
            <person name="Embley T.M."/>
        </authorList>
    </citation>
    <scope>NUCLEOTIDE SEQUENCE [LARGE SCALE GENOMIC DNA]</scope>
</reference>
<protein>
    <submittedName>
        <fullName evidence="6">SAM-dependent methyltransferase/cell division protein FtsJ</fullName>
    </submittedName>
</protein>
<dbReference type="InterPro" id="IPR050082">
    <property type="entry name" value="RNA_methyltr_RlmE"/>
</dbReference>
<dbReference type="OrthoDB" id="289250at2759"/>
<keyword evidence="6" id="KW-0131">Cell cycle</keyword>
<sequence>MAKENGYRARSAYKIQQIDEHYKILHGNTTVIDLCAAPGGWTQIIAEKCTKVIAVDIQTILPIEGVVFIRDDITSDSCVKSVLEHVHLLNNSENAKADLVLCDGASNTSGMLDVDVHVQHSILQAALKLAEKISKVCSTFVGKLYRNGDIGTVLRQFSEVYERVELVKPKCSRSQSIECFVIAMSKRREPLKLCKDYTPIFECLSVGNGPDPDINTEEEMLSAVKHRFPPISPPYKKAIEKRKRNQGKS</sequence>
<dbReference type="Gene3D" id="3.40.50.150">
    <property type="entry name" value="Vaccinia Virus protein VP39"/>
    <property type="match status" value="1"/>
</dbReference>
<dbReference type="InterPro" id="IPR002877">
    <property type="entry name" value="RNA_MeTrfase_FtsJ_dom"/>
</dbReference>
<evidence type="ECO:0000256" key="3">
    <source>
        <dbReference type="ARBA" id="ARBA00022691"/>
    </source>
</evidence>
<proteinExistence type="predicted"/>
<name>L7JT65_TRAHO</name>
<dbReference type="GO" id="GO:0106340">
    <property type="term" value="F:tRNA (guanosine(34)-2'-O)-methyltransferase activity"/>
    <property type="evidence" value="ECO:0007669"/>
    <property type="project" value="EnsemblFungi"/>
</dbReference>
<dbReference type="VEuPathDB" id="MicrosporidiaDB:THOM_2534"/>
<dbReference type="GO" id="GO:0106339">
    <property type="term" value="F:tRNA (cytidine(32)-2'-O)-methyltransferase activity"/>
    <property type="evidence" value="ECO:0007669"/>
    <property type="project" value="EnsemblFungi"/>
</dbReference>
<dbReference type="PANTHER" id="PTHR10920:SF12">
    <property type="entry name" value="TRNA (CYTIDINE(32)_GUANOSINE(34)-2'-O)-METHYLTRANSFERASE-RELATED"/>
    <property type="match status" value="1"/>
</dbReference>
<dbReference type="FunCoup" id="L7JT65">
    <property type="interactions" value="319"/>
</dbReference>
<dbReference type="SUPFAM" id="SSF53335">
    <property type="entry name" value="S-adenosyl-L-methionine-dependent methyltransferases"/>
    <property type="match status" value="1"/>
</dbReference>
<keyword evidence="6" id="KW-0132">Cell division</keyword>
<dbReference type="GO" id="GO:0005737">
    <property type="term" value="C:cytoplasm"/>
    <property type="evidence" value="ECO:0007669"/>
    <property type="project" value="EnsemblFungi"/>
</dbReference>
<feature type="domain" description="Ribosomal RNA methyltransferase FtsJ" evidence="5">
    <location>
        <begin position="7"/>
        <end position="185"/>
    </location>
</feature>
<evidence type="ECO:0000256" key="1">
    <source>
        <dbReference type="ARBA" id="ARBA00022603"/>
    </source>
</evidence>
<dbReference type="STRING" id="72359.L7JT65"/>
<gene>
    <name evidence="6" type="ORF">THOM_2534</name>
</gene>
<evidence type="ECO:0000256" key="2">
    <source>
        <dbReference type="ARBA" id="ARBA00022679"/>
    </source>
</evidence>
<feature type="compositionally biased region" description="Basic residues" evidence="4">
    <location>
        <begin position="239"/>
        <end position="249"/>
    </location>
</feature>
<dbReference type="EMBL" id="JH994035">
    <property type="protein sequence ID" value="ELQ74619.1"/>
    <property type="molecule type" value="Genomic_DNA"/>
</dbReference>
<keyword evidence="2 6" id="KW-0808">Transferase</keyword>
<dbReference type="GO" id="GO:0002130">
    <property type="term" value="P:wobble position ribose methylation"/>
    <property type="evidence" value="ECO:0007669"/>
    <property type="project" value="EnsemblFungi"/>
</dbReference>
<keyword evidence="3" id="KW-0949">S-adenosyl-L-methionine</keyword>
<evidence type="ECO:0000256" key="4">
    <source>
        <dbReference type="SAM" id="MobiDB-lite"/>
    </source>
</evidence>
<dbReference type="PANTHER" id="PTHR10920">
    <property type="entry name" value="RIBOSOMAL RNA METHYLTRANSFERASE"/>
    <property type="match status" value="1"/>
</dbReference>